<evidence type="ECO:0000313" key="3">
    <source>
        <dbReference type="EMBL" id="TCP67216.1"/>
    </source>
</evidence>
<dbReference type="InterPro" id="IPR001110">
    <property type="entry name" value="UPF0012_CS"/>
</dbReference>
<dbReference type="InterPro" id="IPR036526">
    <property type="entry name" value="C-N_Hydrolase_sf"/>
</dbReference>
<evidence type="ECO:0000256" key="1">
    <source>
        <dbReference type="ARBA" id="ARBA00010613"/>
    </source>
</evidence>
<dbReference type="PANTHER" id="PTHR23088">
    <property type="entry name" value="NITRILASE-RELATED"/>
    <property type="match status" value="1"/>
</dbReference>
<dbReference type="Gene3D" id="3.60.110.10">
    <property type="entry name" value="Carbon-nitrogen hydrolase"/>
    <property type="match status" value="1"/>
</dbReference>
<dbReference type="Pfam" id="PF00795">
    <property type="entry name" value="CN_hydrolase"/>
    <property type="match status" value="1"/>
</dbReference>
<dbReference type="InterPro" id="IPR003010">
    <property type="entry name" value="C-N_Hydrolase"/>
</dbReference>
<reference evidence="3 4" key="1">
    <citation type="submission" date="2019-03" db="EMBL/GenBank/DDBJ databases">
        <title>Genomic Encyclopedia of Type Strains, Phase IV (KMG-IV): sequencing the most valuable type-strain genomes for metagenomic binning, comparative biology and taxonomic classification.</title>
        <authorList>
            <person name="Goeker M."/>
        </authorList>
    </citation>
    <scope>NUCLEOTIDE SEQUENCE [LARGE SCALE GENOMIC DNA]</scope>
    <source>
        <strain evidence="3 4">DSM 11170</strain>
    </source>
</reference>
<dbReference type="Proteomes" id="UP000294813">
    <property type="component" value="Unassembled WGS sequence"/>
</dbReference>
<proteinExistence type="inferred from homology"/>
<dbReference type="PROSITE" id="PS01227">
    <property type="entry name" value="UPF0012"/>
    <property type="match status" value="1"/>
</dbReference>
<dbReference type="GO" id="GO:0016787">
    <property type="term" value="F:hydrolase activity"/>
    <property type="evidence" value="ECO:0007669"/>
    <property type="project" value="UniProtKB-KW"/>
</dbReference>
<gene>
    <name evidence="3" type="ORF">EDD73_105111</name>
</gene>
<dbReference type="EMBL" id="SLXT01000005">
    <property type="protein sequence ID" value="TCP67216.1"/>
    <property type="molecule type" value="Genomic_DNA"/>
</dbReference>
<dbReference type="CDD" id="cd07583">
    <property type="entry name" value="nitrilase_5"/>
    <property type="match status" value="1"/>
</dbReference>
<dbReference type="PANTHER" id="PTHR23088:SF27">
    <property type="entry name" value="DEAMINATED GLUTATHIONE AMIDASE"/>
    <property type="match status" value="1"/>
</dbReference>
<feature type="domain" description="CN hydrolase" evidence="2">
    <location>
        <begin position="1"/>
        <end position="238"/>
    </location>
</feature>
<protein>
    <submittedName>
        <fullName evidence="3">Putative amidohydrolase</fullName>
    </submittedName>
</protein>
<sequence>MKIGLLQFNVAYGLPASNRATVAKYLTEIQDQAIDVILLPEMWTSGYALKSLDQLADQDNEPTGTTLRAWARQTGATIVGGSIPVRQGDGFVNRMLAFGPDGQQKLSYDKVHLFSLMEEDRYLIAGNQTGNFSIGTVPCGAVICYDLRFPEWIRKTVIGGCAVLFVAAQWPTARLDHWRLLIQARAIENQCFVVACNRTGDDGRGTHFPGHSMVIDPWGRIVAEADEQPGWLWAEIDLEQVEQVRRTIPVFRDRRTELYS</sequence>
<evidence type="ECO:0000313" key="4">
    <source>
        <dbReference type="Proteomes" id="UP000294813"/>
    </source>
</evidence>
<dbReference type="RefSeq" id="WP_207668802.1">
    <property type="nucleotide sequence ID" value="NZ_JAOQNU010000005.1"/>
</dbReference>
<accession>A0A4V2SXR8</accession>
<dbReference type="AlphaFoldDB" id="A0A4V2SXR8"/>
<organism evidence="3 4">
    <name type="scientific">Heliophilum fasciatum</name>
    <dbReference type="NCBI Taxonomy" id="35700"/>
    <lineage>
        <taxon>Bacteria</taxon>
        <taxon>Bacillati</taxon>
        <taxon>Bacillota</taxon>
        <taxon>Clostridia</taxon>
        <taxon>Eubacteriales</taxon>
        <taxon>Heliobacteriaceae</taxon>
        <taxon>Heliophilum</taxon>
    </lineage>
</organism>
<comment type="similarity">
    <text evidence="1">Belongs to the carbon-nitrogen hydrolase superfamily. NIT1/NIT2 family.</text>
</comment>
<name>A0A4V2SXR8_9FIRM</name>
<keyword evidence="4" id="KW-1185">Reference proteome</keyword>
<dbReference type="PROSITE" id="PS50263">
    <property type="entry name" value="CN_HYDROLASE"/>
    <property type="match status" value="1"/>
</dbReference>
<keyword evidence="3" id="KW-0378">Hydrolase</keyword>
<dbReference type="SUPFAM" id="SSF56317">
    <property type="entry name" value="Carbon-nitrogen hydrolase"/>
    <property type="match status" value="1"/>
</dbReference>
<comment type="caution">
    <text evidence="3">The sequence shown here is derived from an EMBL/GenBank/DDBJ whole genome shotgun (WGS) entry which is preliminary data.</text>
</comment>
<evidence type="ECO:0000259" key="2">
    <source>
        <dbReference type="PROSITE" id="PS50263"/>
    </source>
</evidence>